<protein>
    <submittedName>
        <fullName evidence="2">PsbP domain-containing protein</fullName>
    </submittedName>
</protein>
<reference evidence="2" key="1">
    <citation type="submission" date="2016-06" db="UniProtKB">
        <authorList>
            <consortium name="WormBaseParasite"/>
        </authorList>
    </citation>
    <scope>IDENTIFICATION</scope>
</reference>
<accession>A0A183EFB3</accession>
<dbReference type="AlphaFoldDB" id="A0A183EFB3"/>
<dbReference type="WBParaSite" id="GPUH_0001967901-mRNA-1">
    <property type="protein sequence ID" value="GPUH_0001967901-mRNA-1"/>
    <property type="gene ID" value="GPUH_0001967901"/>
</dbReference>
<name>A0A183EFB3_9BILA</name>
<feature type="region of interest" description="Disordered" evidence="1">
    <location>
        <begin position="30"/>
        <end position="59"/>
    </location>
</feature>
<sequence>LQSPSGSSRDASRLALDEATFDLLRLSSQPPSVWYSSSSRLQPAADRIPKSASTTSMNKDGGVLKLSNAFSWDTARLGDQARARGTSPIDSSKAYIDRDGRRHETVTIYTDERRSEWNMIFHFKSKFQNDRP</sequence>
<evidence type="ECO:0000313" key="2">
    <source>
        <dbReference type="WBParaSite" id="GPUH_0001967901-mRNA-1"/>
    </source>
</evidence>
<proteinExistence type="predicted"/>
<evidence type="ECO:0000256" key="1">
    <source>
        <dbReference type="SAM" id="MobiDB-lite"/>
    </source>
</evidence>
<feature type="compositionally biased region" description="Low complexity" evidence="1">
    <location>
        <begin position="30"/>
        <end position="39"/>
    </location>
</feature>
<organism evidence="2">
    <name type="scientific">Gongylonema pulchrum</name>
    <dbReference type="NCBI Taxonomy" id="637853"/>
    <lineage>
        <taxon>Eukaryota</taxon>
        <taxon>Metazoa</taxon>
        <taxon>Ecdysozoa</taxon>
        <taxon>Nematoda</taxon>
        <taxon>Chromadorea</taxon>
        <taxon>Rhabditida</taxon>
        <taxon>Spirurina</taxon>
        <taxon>Spiruromorpha</taxon>
        <taxon>Spiruroidea</taxon>
        <taxon>Gongylonematidae</taxon>
        <taxon>Gongylonema</taxon>
    </lineage>
</organism>